<evidence type="ECO:0000256" key="2">
    <source>
        <dbReference type="ARBA" id="ARBA00022448"/>
    </source>
</evidence>
<comment type="caution">
    <text evidence="10">The sequence shown here is derived from an EMBL/GenBank/DDBJ whole genome shotgun (WGS) entry which is preliminary data.</text>
</comment>
<dbReference type="Pfam" id="PF25037">
    <property type="entry name" value="VPS13_C"/>
    <property type="match status" value="1"/>
</dbReference>
<dbReference type="InterPro" id="IPR026854">
    <property type="entry name" value="VPS13_N"/>
</dbReference>
<keyword evidence="3" id="KW-0445">Lipid transport</keyword>
<accession>A0AAN8JA77</accession>
<dbReference type="Pfam" id="PF12624">
    <property type="entry name" value="VPS13_N"/>
    <property type="match status" value="1"/>
</dbReference>
<dbReference type="InterPro" id="IPR056747">
    <property type="entry name" value="VPS13-like_M"/>
</dbReference>
<evidence type="ECO:0000256" key="1">
    <source>
        <dbReference type="ARBA" id="ARBA00006545"/>
    </source>
</evidence>
<feature type="domain" description="Intermembrane lipid transfer protein VPS13-like C-terminal" evidence="9">
    <location>
        <begin position="3258"/>
        <end position="3367"/>
    </location>
</feature>
<evidence type="ECO:0000313" key="11">
    <source>
        <dbReference type="Proteomes" id="UP001347796"/>
    </source>
</evidence>
<name>A0AAN8JA77_PATCE</name>
<dbReference type="GO" id="GO:0006623">
    <property type="term" value="P:protein targeting to vacuole"/>
    <property type="evidence" value="ECO:0007669"/>
    <property type="project" value="TreeGrafter"/>
</dbReference>
<feature type="compositionally biased region" description="Low complexity" evidence="4">
    <location>
        <begin position="1564"/>
        <end position="1578"/>
    </location>
</feature>
<evidence type="ECO:0000259" key="7">
    <source>
        <dbReference type="Pfam" id="PF25033"/>
    </source>
</evidence>
<dbReference type="GO" id="GO:0006869">
    <property type="term" value="P:lipid transport"/>
    <property type="evidence" value="ECO:0007669"/>
    <property type="project" value="UniProtKB-KW"/>
</dbReference>
<keyword evidence="5" id="KW-0812">Transmembrane</keyword>
<feature type="domain" description="Vacuolar protein sorting-associated protein 13 VPS13 adaptor binding" evidence="8">
    <location>
        <begin position="2078"/>
        <end position="2619"/>
    </location>
</feature>
<evidence type="ECO:0000313" key="10">
    <source>
        <dbReference type="EMBL" id="KAK6170958.1"/>
    </source>
</evidence>
<evidence type="ECO:0000259" key="9">
    <source>
        <dbReference type="Pfam" id="PF25037"/>
    </source>
</evidence>
<keyword evidence="2" id="KW-0813">Transport</keyword>
<dbReference type="GO" id="GO:0045053">
    <property type="term" value="P:protein retention in Golgi apparatus"/>
    <property type="evidence" value="ECO:0007669"/>
    <property type="project" value="TreeGrafter"/>
</dbReference>
<keyword evidence="5" id="KW-1133">Transmembrane helix</keyword>
<feature type="transmembrane region" description="Helical" evidence="5">
    <location>
        <begin position="3133"/>
        <end position="3156"/>
    </location>
</feature>
<dbReference type="Proteomes" id="UP001347796">
    <property type="component" value="Unassembled WGS sequence"/>
</dbReference>
<feature type="domain" description="VPS13-like middle region" evidence="7">
    <location>
        <begin position="1096"/>
        <end position="1820"/>
    </location>
</feature>
<comment type="similarity">
    <text evidence="1">Belongs to the VPS13 family.</text>
</comment>
<protein>
    <recommendedName>
        <fullName evidence="12">Vacuolar protein sorting-associated protein 13</fullName>
    </recommendedName>
</protein>
<evidence type="ECO:0000256" key="4">
    <source>
        <dbReference type="SAM" id="MobiDB-lite"/>
    </source>
</evidence>
<evidence type="ECO:0000256" key="3">
    <source>
        <dbReference type="ARBA" id="ARBA00023055"/>
    </source>
</evidence>
<evidence type="ECO:0008006" key="12">
    <source>
        <dbReference type="Google" id="ProtNLM"/>
    </source>
</evidence>
<dbReference type="InterPro" id="IPR009543">
    <property type="entry name" value="VPS13_VAB"/>
</dbReference>
<feature type="region of interest" description="Disordered" evidence="4">
    <location>
        <begin position="2654"/>
        <end position="2687"/>
    </location>
</feature>
<keyword evidence="5" id="KW-0472">Membrane</keyword>
<evidence type="ECO:0000259" key="8">
    <source>
        <dbReference type="Pfam" id="PF25036"/>
    </source>
</evidence>
<feature type="region of interest" description="Disordered" evidence="4">
    <location>
        <begin position="1559"/>
        <end position="1578"/>
    </location>
</feature>
<organism evidence="10 11">
    <name type="scientific">Patella caerulea</name>
    <name type="common">Rayed Mediterranean limpet</name>
    <dbReference type="NCBI Taxonomy" id="87958"/>
    <lineage>
        <taxon>Eukaryota</taxon>
        <taxon>Metazoa</taxon>
        <taxon>Spiralia</taxon>
        <taxon>Lophotrochozoa</taxon>
        <taxon>Mollusca</taxon>
        <taxon>Gastropoda</taxon>
        <taxon>Patellogastropoda</taxon>
        <taxon>Patelloidea</taxon>
        <taxon>Patellidae</taxon>
        <taxon>Patella</taxon>
    </lineage>
</organism>
<dbReference type="InterPro" id="IPR026847">
    <property type="entry name" value="VPS13"/>
</dbReference>
<reference evidence="10 11" key="1">
    <citation type="submission" date="2024-01" db="EMBL/GenBank/DDBJ databases">
        <title>The genome of the rayed Mediterranean limpet Patella caerulea (Linnaeus, 1758).</title>
        <authorList>
            <person name="Anh-Thu Weber A."/>
            <person name="Halstead-Nussloch G."/>
        </authorList>
    </citation>
    <scope>NUCLEOTIDE SEQUENCE [LARGE SCALE GENOMIC DNA]</scope>
    <source>
        <strain evidence="10">AATW-2023a</strain>
        <tissue evidence="10">Whole specimen</tissue>
    </source>
</reference>
<dbReference type="Pfam" id="PF25036">
    <property type="entry name" value="VPS13_VAB"/>
    <property type="match status" value="1"/>
</dbReference>
<dbReference type="EMBL" id="JAZGQO010000014">
    <property type="protein sequence ID" value="KAK6170958.1"/>
    <property type="molecule type" value="Genomic_DNA"/>
</dbReference>
<feature type="compositionally biased region" description="Acidic residues" evidence="4">
    <location>
        <begin position="2673"/>
        <end position="2682"/>
    </location>
</feature>
<evidence type="ECO:0000256" key="5">
    <source>
        <dbReference type="SAM" id="Phobius"/>
    </source>
</evidence>
<feature type="transmembrane region" description="Helical" evidence="5">
    <location>
        <begin position="3177"/>
        <end position="3199"/>
    </location>
</feature>
<sequence length="3398" mass="386181">MFESLVVNLLNKHFGKYIQNLDSSNLNISILQGDAEFTDLQLRPEALAELDLPVEVKAGYVGRLKIDIPWTSLFTSDIQVWLEDVYMLVGPIADRQYDHERERQLQNAVKRQKLESLEKSTLETVADKAEQEPGFYEKLSTHFINHIQVSIRNIHIRYEDTVTNVDHPFAFGIMLKQIYIKTTDAKWKPTQADNTSNMLHKLMRLEDLSVYWNPYIPEHHLLRSRLNTDGWRNLLRISIDSHSIFEEDFDFIIEPVTAQARLILSTENNFSLPKVFVDFMLEELEVLLSRQQFLNLLSLSDSFQMMSINQRYRKYHPNVPLKVSPRSWWKYAYTSILEEVIRPFSWERIKEHRAKYKKYKDMYKKSLEQPDHESIKSKLLELEEGLDVANILIAREQAKVEFTYKAPERARKKKKEKGWWSSWFGGDEEEEEIEVEIDNKDKDWLAQLTEEEKAKLYNGIGYDVNANTLSTPKEYVAHKVQIVLKSCCVSLVNYSKKILQMSVTNLLTSLENRPGADAIRISTNTESFSIEGASIEHELIPILTSDIGVYAPAVNQVFTLDFQTRPVYIDADYSLNLNVQPVEIVYDEHSISEVAAFFQVPHGVIDMKSAAMETLQNLGQYSRAGLQYAIEQHKTVHLVVNMRSPYIVVPEFGTLHRGGNVLIVDFGKLQIESELQPKDVSLEDATMSEIESRLYDQFNVNVTDVKVLLADSGDDWHTAQTQADSEYHILPSVRLTVAFFNAVKQDYTQLPRQKMIASIPTLKVNISDKRLLLLMSFFRNFPMPTSTSMATLGDDLVDGMMNMVPSVVSVDMSNAQVEPDISYLRRIRRSVLGRIVMEPIKRKNSTATGRQSQDIPVLRISSEDENFYSASDNSDEEIEEWADIIKIKPVDDNSSQHNPIKVLIRMTLGEFVINLSRVLDTTDTPYLMFRLDRMRVDTALTECGYAVHATLGGIQMVDKVHVGSSGEYMEVLNTQSNSDLIALTYRMVKPTCPDFDSLYGSVEHSILVKFKAMSALFDQASMIYLNVFIKGLISGVHNMDMKTSTSTVTSDFANKDRASFTQRLSSITGDEVDNLPSKGIKVNFVAQLNSLCIKFSDCESSFAELNISDFQGHVVAKSTRTTLRCRLKDMSILDTSVGAIFPKILMLEDDNSVFDLKLIKYNKSEELRSDNKHKNEGIDYSIRVRVGQFQTVCLGKFYWELARFFEPFINREMTEAARAAAVETVAKQVGEIEEQNLRITLRVDLKAPTILLPQHAKSTEMFLLNLGDLSIKNYYDFTVVTPDIKQEWNHIYLNLSSMQAERVQLCLADDVCNVLHTVIEPVSLKADVRVAMKPVVSDVRIDISGHIDKVKIKVFKKDLQLMMAILRENFIEGAPQTTKQGIYESPTMQNIPQVSMDTNTTPSVELRDMTSSTSISKSSTNMLFRLDGITATLLEETTKDQMTVKRNLCGLEMDNISLNGIYHNDGDLKLTFNLQSIAVNDTRPDSKLANKRVLYCAEKSDATSGFPLVSLIYKISSDGHHKADLMVEKLQLNVHIQYQLLLIDFLLSALQTPSTIQTTDSQYQPVSQSSEPTTQTSSLNFYGTLKQPRIVLFTDPTSEDSRVIIMNADVAFEYRTDAEKQNMWSKISNLQIISKLHLHQQPQSQIVAPCSLEFSQTIENDKGEKIMNLKISKIDVILSAVTMQLVWDVYQMVQWPTDTEPTAVPEPSSSVQNNLWNILPIDGRKWSDVKNTSIDSDGPKNVFRPAEKPIEMLKVEISDVNVLFEVENLDLHVPLLWIKSSVDVKICDWTLKLHLESECHLEMLFFNEELGVWEPLVEPVFEHEGVYRPWEVLVKLIKAPSFPMACTYEDNDLDVPDGLQNEVQQMMHRSRMKSSSSETDTDSSTDMTVIRHKSIRRLRNGSNRNYAGSSDVNNYDTVDGINGDDDVDQSMLCTYIIMDSQDTLQLNVTNNAIGVISDVIEALTKPNSSSLASVRHLPAFQIDNKLGVHCFVTLHPELKVHEDMWDKVTVFRGGAGKDNRQPVPEADTDLTCDEADATDGLVGSALASMGHNLISAGAFVFDDDDDYLSGENVDQQRLRLQVEGFEPLPTLLHKRACRKLFPLTPRKTEEMIEMENGIRYCTIMNVDMTHGRKVISYLSPLKVKNYLTISVDISCKTEDLKQWTLTSHMAKTGEYTKLATISPDDVYYLPLFVAYNCPVFVTPSDLGYEQTYNSIWWKDLIQEKEKHKYFICQSEDSEKKNFNMKVTCEEGDALKPVVKIPRNVPYYNICLYPPVTLHNYLPYDINFSLEGASMSSLTHGDQTPLYTVDLNKTSKLFLHISDYLGSEWTGNLDITGEMEQFKAISMETDVDEETVNKHLSLSIHSDLTHSLDVYIYCPYWIINKTELPLHLRGSNSEVVLDIGPVAHPMLFRFKKHTRKKAKLRLYDSRWSQSFSMDTVGSCGVIVCHDKERGRKHMFMVQSQMSRLQLTKIVTILPFFLVVNCSSRKLRFMEENEAADLWFDINTTQYVPFWPVTDSYTMFVKYENSTVTSQHFPIKKPHNTVLRMDQGSAICVEVVGGTDSPISITFRDYERGDAPVSIHNLCEDVFIKVHQKNQSQVTLLSANQSVLYTWDEPVAERTLMWNVYGRKRPSYPAFINRDGFGEVRLEVQSMKKSGSVDIPDSGRENTMESSPEDESDETDGLFGRKMEKSLAGRTRTDKMVIYWVSYLEGQQRILLFLQDERIAKAVRKANVQSIDLLSRKGIIQMNEGEQTSMVLFASFDGLLVSIINGNYDEVALLGICSSPAMWEVEVNGRWKMLSIELATWLEDQWKNQQVMASLQDQIEADLVKMQMSKPFMGSLRRTYNPGVWLQYRQSEHHQAVHAKVQRLQIDNQLSDAYFPTVLYPSPLPPYIMRKTGPKPFIEVGIMRRSVPEKQVDTIRYMKILVQEFNIRIDKGFMLSVYDVFAQLQKVEEESTQLNSDLLLAQRSLQEVASVMLSTRPHRTYYEYLHLSPLKLHVSFSLNGTPHLINTQPSSLKSDIVDFFLNSVGATFTEMKAVELRMAYFQRKGALLSSDQLLAQIQSHYTQQALQQAYVLILGLDVLGNPYGLVRDFTQGFGDFFYEPFLGTVQGSDDFAESLARGVQSLVGNTVGGAAGSVAMVTGSVGNALAVLSFDNDYRRKRRARMQQQPKHLPASLIVAARSLVIGLGVGFSGIILDPVKGANEEGVEGFFKGVGKGILGLLTKPAGGVIDMVSMAFDGIRRAAESEEGVVARTRLPRFINPAIGLRPYSPYRATGKRLLETLRKAEFVKGDIYWSHAPLSKEEKADIFMLTDRHLMIVERCRFWGGWEVCWHVNIDDLLGVPAIVEDKLIFKIRQDDGHVSLFGGSEKEVKSPEADILPWIQKQVELVIKYRVL</sequence>
<gene>
    <name evidence="10" type="ORF">SNE40_019236</name>
</gene>
<dbReference type="InterPro" id="IPR056748">
    <property type="entry name" value="VPS13-like_C"/>
</dbReference>
<keyword evidence="11" id="KW-1185">Reference proteome</keyword>
<dbReference type="PANTHER" id="PTHR16166">
    <property type="entry name" value="VACUOLAR PROTEIN SORTING-ASSOCIATED PROTEIN VPS13"/>
    <property type="match status" value="1"/>
</dbReference>
<dbReference type="Pfam" id="PF25033">
    <property type="entry name" value="VPS13_M"/>
    <property type="match status" value="1"/>
</dbReference>
<evidence type="ECO:0000259" key="6">
    <source>
        <dbReference type="Pfam" id="PF12624"/>
    </source>
</evidence>
<dbReference type="PANTHER" id="PTHR16166:SF146">
    <property type="entry name" value="VACUOLAR PROTEIN SORTING-ASSOCIATED PROTEIN 13A-LIKE ISOFORM X1"/>
    <property type="match status" value="1"/>
</dbReference>
<proteinExistence type="inferred from homology"/>
<feature type="domain" description="Chorein N-terminal" evidence="6">
    <location>
        <begin position="1"/>
        <end position="780"/>
    </location>
</feature>